<organism evidence="1 2">
    <name type="scientific">Riccia sorocarpa</name>
    <dbReference type="NCBI Taxonomy" id="122646"/>
    <lineage>
        <taxon>Eukaryota</taxon>
        <taxon>Viridiplantae</taxon>
        <taxon>Streptophyta</taxon>
        <taxon>Embryophyta</taxon>
        <taxon>Marchantiophyta</taxon>
        <taxon>Marchantiopsida</taxon>
        <taxon>Marchantiidae</taxon>
        <taxon>Marchantiales</taxon>
        <taxon>Ricciaceae</taxon>
        <taxon>Riccia</taxon>
    </lineage>
</organism>
<protein>
    <submittedName>
        <fullName evidence="1">Uncharacterized protein</fullName>
    </submittedName>
</protein>
<dbReference type="Proteomes" id="UP001633002">
    <property type="component" value="Unassembled WGS sequence"/>
</dbReference>
<accession>A0ABD3IB18</accession>
<keyword evidence="2" id="KW-1185">Reference proteome</keyword>
<name>A0ABD3IB18_9MARC</name>
<reference evidence="1 2" key="1">
    <citation type="submission" date="2024-09" db="EMBL/GenBank/DDBJ databases">
        <title>Chromosome-scale assembly of Riccia sorocarpa.</title>
        <authorList>
            <person name="Paukszto L."/>
        </authorList>
    </citation>
    <scope>NUCLEOTIDE SEQUENCE [LARGE SCALE GENOMIC DNA]</scope>
    <source>
        <strain evidence="1">LP-2024</strain>
        <tissue evidence="1">Aerial parts of the thallus</tissue>
    </source>
</reference>
<proteinExistence type="predicted"/>
<evidence type="ECO:0000313" key="2">
    <source>
        <dbReference type="Proteomes" id="UP001633002"/>
    </source>
</evidence>
<gene>
    <name evidence="1" type="ORF">R1sor_017612</name>
</gene>
<evidence type="ECO:0000313" key="1">
    <source>
        <dbReference type="EMBL" id="KAL3699590.1"/>
    </source>
</evidence>
<dbReference type="EMBL" id="JBJQOH010000001">
    <property type="protein sequence ID" value="KAL3699590.1"/>
    <property type="molecule type" value="Genomic_DNA"/>
</dbReference>
<dbReference type="AlphaFoldDB" id="A0ABD3IB18"/>
<comment type="caution">
    <text evidence="1">The sequence shown here is derived from an EMBL/GenBank/DDBJ whole genome shotgun (WGS) entry which is preliminary data.</text>
</comment>
<sequence length="241" mass="27700">MCLYLKRQSFDLLSQRDSSASAITGFDTIDATDPNTRSSAPELTVGSALVSMSCETTLPGEVENYGGKLLLQSRRMSKHVVEIWRDQVEKLIKWAEKMKKTDHLRRNIDATSLPAKSTCEEIDHRAETNKALEIIEKINVEENAEKNPFVVDGDVNREPSYSWIYRVRCILCGNKFELVPVKRNLKHNLRQHLYSEKHRKRMEVDSNLKGGVRSGDKGRPKKSDFWDMKRHRCIEIFFGGS</sequence>